<dbReference type="OrthoDB" id="2353960at2759"/>
<sequence>MERELNDAKEMLKEAEEKLKKWEEGKYKGEKLNELEEELYKGEFGNEEQKKRCEERVKKLEEEKKELKKDKDNWKEQVKEWGRHCVISVEEKGRGIKRPVEDDYTYAAAEKKVKLVEDMKVPPSSFCRSCKWEEVVPVIFNHRPHDADIPITLYHQVFAHFQEYCTNIHISMDDCDLVIKLITQMTKAFERENDRVAEFLKWTSEYFAHPVTKLPLPQIGQEADIGACHSVGNHSFCFLIGEAKNEIGEGHGCSYIQACTSYAKQIGANTNNTIRKGLNPSFILYLSGPYLGIAGA</sequence>
<comment type="caution">
    <text evidence="2">The sequence shown here is derived from an EMBL/GenBank/DDBJ whole genome shotgun (WGS) entry which is preliminary data.</text>
</comment>
<dbReference type="AlphaFoldDB" id="A0A9N8WBL6"/>
<keyword evidence="1" id="KW-0175">Coiled coil</keyword>
<protein>
    <submittedName>
        <fullName evidence="2">8227_t:CDS:1</fullName>
    </submittedName>
</protein>
<evidence type="ECO:0000313" key="2">
    <source>
        <dbReference type="EMBL" id="CAG8483595.1"/>
    </source>
</evidence>
<name>A0A9N8WBL6_9GLOM</name>
<organism evidence="2 3">
    <name type="scientific">Funneliformis caledonium</name>
    <dbReference type="NCBI Taxonomy" id="1117310"/>
    <lineage>
        <taxon>Eukaryota</taxon>
        <taxon>Fungi</taxon>
        <taxon>Fungi incertae sedis</taxon>
        <taxon>Mucoromycota</taxon>
        <taxon>Glomeromycotina</taxon>
        <taxon>Glomeromycetes</taxon>
        <taxon>Glomerales</taxon>
        <taxon>Glomeraceae</taxon>
        <taxon>Funneliformis</taxon>
    </lineage>
</organism>
<feature type="non-terminal residue" evidence="2">
    <location>
        <position position="1"/>
    </location>
</feature>
<proteinExistence type="predicted"/>
<evidence type="ECO:0000313" key="3">
    <source>
        <dbReference type="Proteomes" id="UP000789570"/>
    </source>
</evidence>
<reference evidence="2" key="1">
    <citation type="submission" date="2021-06" db="EMBL/GenBank/DDBJ databases">
        <authorList>
            <person name="Kallberg Y."/>
            <person name="Tangrot J."/>
            <person name="Rosling A."/>
        </authorList>
    </citation>
    <scope>NUCLEOTIDE SEQUENCE</scope>
    <source>
        <strain evidence="2">UK204</strain>
    </source>
</reference>
<feature type="coiled-coil region" evidence="1">
    <location>
        <begin position="1"/>
        <end position="84"/>
    </location>
</feature>
<dbReference type="EMBL" id="CAJVPQ010000462">
    <property type="protein sequence ID" value="CAG8483595.1"/>
    <property type="molecule type" value="Genomic_DNA"/>
</dbReference>
<keyword evidence="3" id="KW-1185">Reference proteome</keyword>
<evidence type="ECO:0000256" key="1">
    <source>
        <dbReference type="SAM" id="Coils"/>
    </source>
</evidence>
<gene>
    <name evidence="2" type="ORF">FCALED_LOCUS2841</name>
</gene>
<accession>A0A9N8WBL6</accession>
<dbReference type="Proteomes" id="UP000789570">
    <property type="component" value="Unassembled WGS sequence"/>
</dbReference>